<dbReference type="SMART" id="SM00245">
    <property type="entry name" value="TSPc"/>
    <property type="match status" value="1"/>
</dbReference>
<dbReference type="FunFam" id="3.90.226.10:FF:000090">
    <property type="entry name" value="Tail-specific protease"/>
    <property type="match status" value="1"/>
</dbReference>
<feature type="domain" description="PDZ" evidence="8">
    <location>
        <begin position="235"/>
        <end position="312"/>
    </location>
</feature>
<evidence type="ECO:0000256" key="6">
    <source>
        <dbReference type="SAM" id="MobiDB-lite"/>
    </source>
</evidence>
<dbReference type="GO" id="GO:0004175">
    <property type="term" value="F:endopeptidase activity"/>
    <property type="evidence" value="ECO:0007669"/>
    <property type="project" value="TreeGrafter"/>
</dbReference>
<keyword evidence="4 5" id="KW-0720">Serine protease</keyword>
<dbReference type="Pfam" id="PF11818">
    <property type="entry name" value="DUF3340"/>
    <property type="match status" value="1"/>
</dbReference>
<dbReference type="InterPro" id="IPR029045">
    <property type="entry name" value="ClpP/crotonase-like_dom_sf"/>
</dbReference>
<feature type="region of interest" description="Disordered" evidence="6">
    <location>
        <begin position="614"/>
        <end position="671"/>
    </location>
</feature>
<reference evidence="9" key="1">
    <citation type="journal article" date="2020" name="mSystems">
        <title>Genome- and Community-Level Interaction Insights into Carbon Utilization and Element Cycling Functions of Hydrothermarchaeota in Hydrothermal Sediment.</title>
        <authorList>
            <person name="Zhou Z."/>
            <person name="Liu Y."/>
            <person name="Xu W."/>
            <person name="Pan J."/>
            <person name="Luo Z.H."/>
            <person name="Li M."/>
        </authorList>
    </citation>
    <scope>NUCLEOTIDE SEQUENCE [LARGE SCALE GENOMIC DNA]</scope>
    <source>
        <strain evidence="9">HyVt-443</strain>
    </source>
</reference>
<feature type="chain" id="PRO_5032482899" evidence="7">
    <location>
        <begin position="23"/>
        <end position="702"/>
    </location>
</feature>
<dbReference type="InterPro" id="IPR020992">
    <property type="entry name" value="Tail_Prtase_C"/>
</dbReference>
<feature type="signal peptide" evidence="7">
    <location>
        <begin position="1"/>
        <end position="22"/>
    </location>
</feature>
<sequence>MKQRLLIPLLLMLLAWALPVVAKVTEVPLDQLQPTREQRQATLIILRVIDKYHYKRQHLDDAMSADILKRYLEALDPNKSYFTRQDVERFQVYRTRLDDDLRQARLEPAFNIFRIFRQRLDERVDYALDLLDKELDFSRDEEYRFDREEAEWPEDRAALNDLWRKRVKNDILALRLSGKDEARIKETLRKRYQGLRRRTHQLGPDDVFQTFINAYTLSLEPHTSYMSPRVSENFDISMRLSLEGIGAVLRSDNEYTEVLRTVPGGPAAQSGQVKAGDRIIGVGQGDDGEIVDVVGWRLQDVVDRIRGQKGTVVRLRLLPKSEGPDGPTRVVKLVRNEIKLEDQAAKKSIIEGLDGMGGIRIGVIDLPTFYRDFRGQSNGDKNFRSTTRDVRKLLKELEAEGVDGIVIDLRGNGGGSLLEATELTGLFIPNGPVVQVKDSSGDVEVEQDPDPAVVYDGPLAVLVNRNSASASEIFAGAIQDYGRGIIIGEPTFGKGTVQTLVDLGRFVRSGGDKMGRLRLTMAQFFRVNGGSTQFKGVVPDIVYPSALGSEEHGERGLDNALPWAKIDAARYRASKLGPLEPYRAAHERRIRNDPGFQYLAEEEALLAELRSQKTVSLQEEKRRREWNRREERRKQDRARFRQAMGLPPEPEKKDDDDTAAAADDGEADDVRAIGLNEAARILADYIRGQGKRPTMAQNRPAA</sequence>
<dbReference type="EMBL" id="DRKP01000161">
    <property type="protein sequence ID" value="HEB97300.1"/>
    <property type="molecule type" value="Genomic_DNA"/>
</dbReference>
<evidence type="ECO:0000256" key="4">
    <source>
        <dbReference type="ARBA" id="ARBA00022825"/>
    </source>
</evidence>
<comment type="similarity">
    <text evidence="1 5">Belongs to the peptidase S41A family.</text>
</comment>
<dbReference type="GO" id="GO:0007165">
    <property type="term" value="P:signal transduction"/>
    <property type="evidence" value="ECO:0007669"/>
    <property type="project" value="TreeGrafter"/>
</dbReference>
<dbReference type="Proteomes" id="UP000886251">
    <property type="component" value="Unassembled WGS sequence"/>
</dbReference>
<keyword evidence="2 5" id="KW-0645">Protease</keyword>
<proteinExistence type="inferred from homology"/>
<dbReference type="Gene3D" id="2.30.42.10">
    <property type="match status" value="1"/>
</dbReference>
<dbReference type="PROSITE" id="PS50106">
    <property type="entry name" value="PDZ"/>
    <property type="match status" value="1"/>
</dbReference>
<evidence type="ECO:0000256" key="7">
    <source>
        <dbReference type="SAM" id="SignalP"/>
    </source>
</evidence>
<feature type="compositionally biased region" description="Acidic residues" evidence="6">
    <location>
        <begin position="656"/>
        <end position="667"/>
    </location>
</feature>
<dbReference type="GO" id="GO:0008236">
    <property type="term" value="F:serine-type peptidase activity"/>
    <property type="evidence" value="ECO:0007669"/>
    <property type="project" value="UniProtKB-KW"/>
</dbReference>
<evidence type="ECO:0000313" key="9">
    <source>
        <dbReference type="EMBL" id="HEB97300.1"/>
    </source>
</evidence>
<dbReference type="NCBIfam" id="TIGR00225">
    <property type="entry name" value="prc"/>
    <property type="match status" value="1"/>
</dbReference>
<dbReference type="SUPFAM" id="SSF50156">
    <property type="entry name" value="PDZ domain-like"/>
    <property type="match status" value="1"/>
</dbReference>
<dbReference type="InterPro" id="IPR005151">
    <property type="entry name" value="Tail-specific_protease"/>
</dbReference>
<dbReference type="Pfam" id="PF03572">
    <property type="entry name" value="Peptidase_S41"/>
    <property type="match status" value="1"/>
</dbReference>
<accession>A0A831RMM3</accession>
<dbReference type="Pfam" id="PF00595">
    <property type="entry name" value="PDZ"/>
    <property type="match status" value="1"/>
</dbReference>
<dbReference type="InterPro" id="IPR001478">
    <property type="entry name" value="PDZ"/>
</dbReference>
<evidence type="ECO:0000256" key="2">
    <source>
        <dbReference type="ARBA" id="ARBA00022670"/>
    </source>
</evidence>
<protein>
    <submittedName>
        <fullName evidence="9">Tail-specific protease</fullName>
    </submittedName>
</protein>
<dbReference type="SMART" id="SM00228">
    <property type="entry name" value="PDZ"/>
    <property type="match status" value="1"/>
</dbReference>
<gene>
    <name evidence="9" type="ORF">ENI96_12840</name>
</gene>
<dbReference type="GO" id="GO:0006508">
    <property type="term" value="P:proteolysis"/>
    <property type="evidence" value="ECO:0007669"/>
    <property type="project" value="UniProtKB-KW"/>
</dbReference>
<evidence type="ECO:0000256" key="1">
    <source>
        <dbReference type="ARBA" id="ARBA00009179"/>
    </source>
</evidence>
<evidence type="ECO:0000256" key="5">
    <source>
        <dbReference type="RuleBase" id="RU004404"/>
    </source>
</evidence>
<dbReference type="CDD" id="cd06782">
    <property type="entry name" value="cpPDZ_CPP-like"/>
    <property type="match status" value="1"/>
</dbReference>
<keyword evidence="3 5" id="KW-0378">Hydrolase</keyword>
<dbReference type="GO" id="GO:0030288">
    <property type="term" value="C:outer membrane-bounded periplasmic space"/>
    <property type="evidence" value="ECO:0007669"/>
    <property type="project" value="TreeGrafter"/>
</dbReference>
<feature type="compositionally biased region" description="Basic and acidic residues" evidence="6">
    <location>
        <begin position="618"/>
        <end position="639"/>
    </location>
</feature>
<organism evidence="9">
    <name type="scientific">Sedimenticola thiotaurini</name>
    <dbReference type="NCBI Taxonomy" id="1543721"/>
    <lineage>
        <taxon>Bacteria</taxon>
        <taxon>Pseudomonadati</taxon>
        <taxon>Pseudomonadota</taxon>
        <taxon>Gammaproteobacteria</taxon>
        <taxon>Chromatiales</taxon>
        <taxon>Sedimenticolaceae</taxon>
        <taxon>Sedimenticola</taxon>
    </lineage>
</organism>
<dbReference type="AlphaFoldDB" id="A0A831RMM3"/>
<evidence type="ECO:0000259" key="8">
    <source>
        <dbReference type="PROSITE" id="PS50106"/>
    </source>
</evidence>
<dbReference type="SUPFAM" id="SSF52096">
    <property type="entry name" value="ClpP/crotonase"/>
    <property type="match status" value="1"/>
</dbReference>
<dbReference type="Pfam" id="PF17804">
    <property type="entry name" value="TSP_NTD"/>
    <property type="match status" value="1"/>
</dbReference>
<evidence type="ECO:0000256" key="3">
    <source>
        <dbReference type="ARBA" id="ARBA00022801"/>
    </source>
</evidence>
<dbReference type="Gene3D" id="3.90.226.10">
    <property type="entry name" value="2-enoyl-CoA Hydratase, Chain A, domain 1"/>
    <property type="match status" value="1"/>
</dbReference>
<dbReference type="PANTHER" id="PTHR32060:SF22">
    <property type="entry name" value="CARBOXYL-TERMINAL-PROCESSING PEPTIDASE 3, CHLOROPLASTIC"/>
    <property type="match status" value="1"/>
</dbReference>
<dbReference type="InterPro" id="IPR040573">
    <property type="entry name" value="TSP_N"/>
</dbReference>
<dbReference type="InterPro" id="IPR004447">
    <property type="entry name" value="Peptidase_S41A"/>
</dbReference>
<keyword evidence="7" id="KW-0732">Signal</keyword>
<dbReference type="InterPro" id="IPR036034">
    <property type="entry name" value="PDZ_sf"/>
</dbReference>
<dbReference type="PANTHER" id="PTHR32060">
    <property type="entry name" value="TAIL-SPECIFIC PROTEASE"/>
    <property type="match status" value="1"/>
</dbReference>
<name>A0A831RMM3_9GAMM</name>
<comment type="caution">
    <text evidence="9">The sequence shown here is derived from an EMBL/GenBank/DDBJ whole genome shotgun (WGS) entry which is preliminary data.</text>
</comment>
<dbReference type="CDD" id="cd07560">
    <property type="entry name" value="Peptidase_S41_CPP"/>
    <property type="match status" value="1"/>
</dbReference>